<sequence length="274" mass="31467">MLVKVKSAEGYEANPSIAMAQSIQASPVEKHDFTSSKLNESIQIKKEIELEKQQQAEALEQLQKDNESKIVYLTFDDGPSPFTGQLLDLLNQYHMEATFFMLGPNIKNHPDVVQRMVDEEFAVGMHGITHNAKQIYQSPKAPLSEMLEGQKIIEDLTGVHSNLVRLPYGSVPYLTMDMRVHLDKHGFKIWDWNVDSEDWALKDNRFVNKVIQETDNLSRAGESPIILLHDKPETIQYLPKLLNYLQKNKYQTKVLTNDQTPYTFQCNGRCYSIH</sequence>
<comment type="caution">
    <text evidence="2">The sequence shown here is derived from an EMBL/GenBank/DDBJ whole genome shotgun (WGS) entry which is preliminary data.</text>
</comment>
<evidence type="ECO:0000313" key="2">
    <source>
        <dbReference type="EMBL" id="GIN56881.1"/>
    </source>
</evidence>
<gene>
    <name evidence="2" type="ORF">J8TS2_12000</name>
</gene>
<dbReference type="InterPro" id="IPR050248">
    <property type="entry name" value="Polysacc_deacetylase_ArnD"/>
</dbReference>
<evidence type="ECO:0000313" key="3">
    <source>
        <dbReference type="Proteomes" id="UP000679950"/>
    </source>
</evidence>
<dbReference type="RefSeq" id="WP_212965802.1">
    <property type="nucleotide sequence ID" value="NZ_BORB01000007.1"/>
</dbReference>
<dbReference type="PANTHER" id="PTHR10587">
    <property type="entry name" value="GLYCOSYL TRANSFERASE-RELATED"/>
    <property type="match status" value="1"/>
</dbReference>
<organism evidence="2 3">
    <name type="scientific">Lederbergia ruris</name>
    <dbReference type="NCBI Taxonomy" id="217495"/>
    <lineage>
        <taxon>Bacteria</taxon>
        <taxon>Bacillati</taxon>
        <taxon>Bacillota</taxon>
        <taxon>Bacilli</taxon>
        <taxon>Bacillales</taxon>
        <taxon>Bacillaceae</taxon>
        <taxon>Lederbergia</taxon>
    </lineage>
</organism>
<dbReference type="CDD" id="cd10944">
    <property type="entry name" value="CE4_SmPgdA_like"/>
    <property type="match status" value="1"/>
</dbReference>
<feature type="domain" description="NodB homology" evidence="1">
    <location>
        <begin position="69"/>
        <end position="253"/>
    </location>
</feature>
<proteinExistence type="predicted"/>
<protein>
    <recommendedName>
        <fullName evidence="1">NodB homology domain-containing protein</fullName>
    </recommendedName>
</protein>
<dbReference type="Gene3D" id="3.20.20.370">
    <property type="entry name" value="Glycoside hydrolase/deacetylase"/>
    <property type="match status" value="1"/>
</dbReference>
<evidence type="ECO:0000259" key="1">
    <source>
        <dbReference type="PROSITE" id="PS51677"/>
    </source>
</evidence>
<accession>A0ABQ4KHE4</accession>
<dbReference type="PROSITE" id="PS51677">
    <property type="entry name" value="NODB"/>
    <property type="match status" value="1"/>
</dbReference>
<reference evidence="2 3" key="1">
    <citation type="submission" date="2021-03" db="EMBL/GenBank/DDBJ databases">
        <title>Antimicrobial resistance genes in bacteria isolated from Japanese honey, and their potential for conferring macrolide and lincosamide resistance in the American foulbrood pathogen Paenibacillus larvae.</title>
        <authorList>
            <person name="Okamoto M."/>
            <person name="Kumagai M."/>
            <person name="Kanamori H."/>
            <person name="Takamatsu D."/>
        </authorList>
    </citation>
    <scope>NUCLEOTIDE SEQUENCE [LARGE SCALE GENOMIC DNA]</scope>
    <source>
        <strain evidence="2 3">J8TS2</strain>
    </source>
</reference>
<dbReference type="InterPro" id="IPR002509">
    <property type="entry name" value="NODB_dom"/>
</dbReference>
<dbReference type="Pfam" id="PF01522">
    <property type="entry name" value="Polysacc_deac_1"/>
    <property type="match status" value="1"/>
</dbReference>
<dbReference type="EMBL" id="BORB01000007">
    <property type="protein sequence ID" value="GIN56881.1"/>
    <property type="molecule type" value="Genomic_DNA"/>
</dbReference>
<dbReference type="InterPro" id="IPR011330">
    <property type="entry name" value="Glyco_hydro/deAcase_b/a-brl"/>
</dbReference>
<dbReference type="Proteomes" id="UP000679950">
    <property type="component" value="Unassembled WGS sequence"/>
</dbReference>
<name>A0ABQ4KHE4_9BACI</name>
<keyword evidence="3" id="KW-1185">Reference proteome</keyword>
<dbReference type="PANTHER" id="PTHR10587:SF125">
    <property type="entry name" value="POLYSACCHARIDE DEACETYLASE YHEN-RELATED"/>
    <property type="match status" value="1"/>
</dbReference>
<dbReference type="SUPFAM" id="SSF88713">
    <property type="entry name" value="Glycoside hydrolase/deacetylase"/>
    <property type="match status" value="1"/>
</dbReference>